<reference evidence="1" key="1">
    <citation type="submission" date="2019-11" db="EMBL/GenBank/DDBJ databases">
        <title>Nori genome reveals adaptations in red seaweeds to the harsh intertidal environment.</title>
        <authorList>
            <person name="Wang D."/>
            <person name="Mao Y."/>
        </authorList>
    </citation>
    <scope>NUCLEOTIDE SEQUENCE</scope>
    <source>
        <tissue evidence="1">Gametophyte</tissue>
    </source>
</reference>
<evidence type="ECO:0000313" key="1">
    <source>
        <dbReference type="EMBL" id="KAK1868093.1"/>
    </source>
</evidence>
<sequence>MLDALPLDILLLVTTLLPPESLFALSGVSRSLHALFHAPPSAEGGGDWFARRLRRAHPSSAGSSLLAGRGAGLALAKAAAVGDCHMCGRPGDVGGAPPGKMVLNEIRLAEQKKALNALGDRWEAERKELEQREKRIFGWVPGAERLNGRLAMFFFFTGLLTEYWTGDTIPQQVELLARTLGLI</sequence>
<evidence type="ECO:0000313" key="2">
    <source>
        <dbReference type="Proteomes" id="UP000798662"/>
    </source>
</evidence>
<dbReference type="Proteomes" id="UP000798662">
    <property type="component" value="Chromosome 3"/>
</dbReference>
<comment type="caution">
    <text evidence="1">The sequence shown here is derived from an EMBL/GenBank/DDBJ whole genome shotgun (WGS) entry which is preliminary data.</text>
</comment>
<organism evidence="1 2">
    <name type="scientific">Pyropia yezoensis</name>
    <name type="common">Susabi-nori</name>
    <name type="synonym">Porphyra yezoensis</name>
    <dbReference type="NCBI Taxonomy" id="2788"/>
    <lineage>
        <taxon>Eukaryota</taxon>
        <taxon>Rhodophyta</taxon>
        <taxon>Bangiophyceae</taxon>
        <taxon>Bangiales</taxon>
        <taxon>Bangiaceae</taxon>
        <taxon>Pyropia</taxon>
    </lineage>
</organism>
<gene>
    <name evidence="1" type="ORF">I4F81_010588</name>
</gene>
<accession>A0ACC3CE24</accession>
<protein>
    <submittedName>
        <fullName evidence="1">Uncharacterized protein</fullName>
    </submittedName>
</protein>
<proteinExistence type="predicted"/>
<dbReference type="EMBL" id="CM020620">
    <property type="protein sequence ID" value="KAK1868093.1"/>
    <property type="molecule type" value="Genomic_DNA"/>
</dbReference>
<name>A0ACC3CE24_PYRYE</name>
<keyword evidence="2" id="KW-1185">Reference proteome</keyword>